<dbReference type="Gene3D" id="3.40.50.720">
    <property type="entry name" value="NAD(P)-binding Rossmann-like Domain"/>
    <property type="match status" value="1"/>
</dbReference>
<dbReference type="RefSeq" id="WP_309795993.1">
    <property type="nucleotide sequence ID" value="NZ_BAAAHY010000006.1"/>
</dbReference>
<organism evidence="1 2">
    <name type="scientific">Arthrobacter russicus</name>
    <dbReference type="NCBI Taxonomy" id="172040"/>
    <lineage>
        <taxon>Bacteria</taxon>
        <taxon>Bacillati</taxon>
        <taxon>Actinomycetota</taxon>
        <taxon>Actinomycetes</taxon>
        <taxon>Micrococcales</taxon>
        <taxon>Micrococcaceae</taxon>
        <taxon>Arthrobacter</taxon>
    </lineage>
</organism>
<protein>
    <submittedName>
        <fullName evidence="1">Uncharacterized protein YbjT (DUF2867 family)</fullName>
    </submittedName>
</protein>
<name>A0ABU1J7F3_9MICC</name>
<dbReference type="PANTHER" id="PTHR43162">
    <property type="match status" value="1"/>
</dbReference>
<keyword evidence="2" id="KW-1185">Reference proteome</keyword>
<dbReference type="Proteomes" id="UP001185069">
    <property type="component" value="Unassembled WGS sequence"/>
</dbReference>
<evidence type="ECO:0000313" key="2">
    <source>
        <dbReference type="Proteomes" id="UP001185069"/>
    </source>
</evidence>
<dbReference type="EMBL" id="JAVDQF010000001">
    <property type="protein sequence ID" value="MDR6268359.1"/>
    <property type="molecule type" value="Genomic_DNA"/>
</dbReference>
<evidence type="ECO:0000313" key="1">
    <source>
        <dbReference type="EMBL" id="MDR6268359.1"/>
    </source>
</evidence>
<proteinExistence type="predicted"/>
<gene>
    <name evidence="1" type="ORF">JOE69_000597</name>
</gene>
<comment type="caution">
    <text evidence="1">The sequence shown here is derived from an EMBL/GenBank/DDBJ whole genome shotgun (WGS) entry which is preliminary data.</text>
</comment>
<dbReference type="SUPFAM" id="SSF51735">
    <property type="entry name" value="NAD(P)-binding Rossmann-fold domains"/>
    <property type="match status" value="1"/>
</dbReference>
<sequence length="296" mass="31483">MFRLNDLRLTTFMTSREKPRKVLVTGATGRTGSRIVDRLAARGVAYRAGSRIGDPRFDWHDRLSWPAALNGIDAVYLCYAPDLAAPGAAELIGEFTAAAAAAGVRHAVLLTGRGEAGAERAIKAVQSNISEWTILQASWFAQNFSEHVLLGPIQRGRLLLPAGEVHEPTIDLDDFADAAVNVLTEDGHAGRTYELTGPESLSFAQMAQRLSAATGREISYHASDVAEFVADLAIAGIPAEDAVPLAEMLSSIFDGRNAEVSEDLAAILGRPTRSFAEYANAAASTGLWHASDPAGV</sequence>
<accession>A0ABU1J7F3</accession>
<dbReference type="PANTHER" id="PTHR43162:SF1">
    <property type="entry name" value="PRESTALK A DIFFERENTIATION PROTEIN A"/>
    <property type="match status" value="1"/>
</dbReference>
<reference evidence="1 2" key="1">
    <citation type="submission" date="2023-07" db="EMBL/GenBank/DDBJ databases">
        <title>Sequencing the genomes of 1000 actinobacteria strains.</title>
        <authorList>
            <person name="Klenk H.-P."/>
        </authorList>
    </citation>
    <scope>NUCLEOTIDE SEQUENCE [LARGE SCALE GENOMIC DNA]</scope>
    <source>
        <strain evidence="1 2">DSM 14555</strain>
    </source>
</reference>
<dbReference type="InterPro" id="IPR051604">
    <property type="entry name" value="Ergot_Alk_Oxidoreductase"/>
</dbReference>
<dbReference type="InterPro" id="IPR036291">
    <property type="entry name" value="NAD(P)-bd_dom_sf"/>
</dbReference>
<dbReference type="Gene3D" id="3.90.25.10">
    <property type="entry name" value="UDP-galactose 4-epimerase, domain 1"/>
    <property type="match status" value="1"/>
</dbReference>